<evidence type="ECO:0000256" key="27">
    <source>
        <dbReference type="SAM" id="MobiDB-lite"/>
    </source>
</evidence>
<comment type="similarity">
    <text evidence="3">In the C-terminal section; belongs to the transpeptidase family.</text>
</comment>
<comment type="catalytic activity">
    <reaction evidence="25">
        <text>[GlcNAc-(1-&gt;4)-Mur2Ac(oyl-L-Ala-gamma-D-Glu-L-Lys-D-Ala-D-Ala)](n)-di-trans,octa-cis-undecaprenyl diphosphate + beta-D-GlcNAc-(1-&gt;4)-Mur2Ac(oyl-L-Ala-gamma-D-Glu-L-Lys-D-Ala-D-Ala)-di-trans,octa-cis-undecaprenyl diphosphate = [GlcNAc-(1-&gt;4)-Mur2Ac(oyl-L-Ala-gamma-D-Glu-L-Lys-D-Ala-D-Ala)](n+1)-di-trans,octa-cis-undecaprenyl diphosphate + di-trans,octa-cis-undecaprenyl diphosphate + H(+)</text>
        <dbReference type="Rhea" id="RHEA:23708"/>
        <dbReference type="Rhea" id="RHEA-COMP:9602"/>
        <dbReference type="Rhea" id="RHEA-COMP:9603"/>
        <dbReference type="ChEBI" id="CHEBI:15378"/>
        <dbReference type="ChEBI" id="CHEBI:58405"/>
        <dbReference type="ChEBI" id="CHEBI:60033"/>
        <dbReference type="ChEBI" id="CHEBI:78435"/>
        <dbReference type="EC" id="2.4.99.28"/>
    </reaction>
</comment>
<dbReference type="GO" id="GO:0030288">
    <property type="term" value="C:outer membrane-bounded periplasmic space"/>
    <property type="evidence" value="ECO:0007669"/>
    <property type="project" value="TreeGrafter"/>
</dbReference>
<feature type="domain" description="Penicillin-binding protein transpeptidase" evidence="29">
    <location>
        <begin position="449"/>
        <end position="718"/>
    </location>
</feature>
<name>A0A934UTE1_9BURK</name>
<evidence type="ECO:0000256" key="9">
    <source>
        <dbReference type="ARBA" id="ARBA00022645"/>
    </source>
</evidence>
<feature type="compositionally biased region" description="Polar residues" evidence="27">
    <location>
        <begin position="1"/>
        <end position="12"/>
    </location>
</feature>
<keyword evidence="20" id="KW-0046">Antibiotic resistance</keyword>
<evidence type="ECO:0000256" key="5">
    <source>
        <dbReference type="ARBA" id="ARBA00012448"/>
    </source>
</evidence>
<keyword evidence="10" id="KW-0645">Protease</keyword>
<dbReference type="InterPro" id="IPR050396">
    <property type="entry name" value="Glycosyltr_51/Transpeptidase"/>
</dbReference>
<dbReference type="InterPro" id="IPR001264">
    <property type="entry name" value="Glyco_trans_51"/>
</dbReference>
<keyword evidence="16" id="KW-0735">Signal-anchor</keyword>
<keyword evidence="21" id="KW-0511">Multifunctional enzyme</keyword>
<evidence type="ECO:0000256" key="8">
    <source>
        <dbReference type="ARBA" id="ARBA00022519"/>
    </source>
</evidence>
<feature type="domain" description="Glycosyl transferase family 51" evidence="30">
    <location>
        <begin position="82"/>
        <end position="255"/>
    </location>
</feature>
<evidence type="ECO:0000256" key="19">
    <source>
        <dbReference type="ARBA" id="ARBA00023136"/>
    </source>
</evidence>
<evidence type="ECO:0000256" key="6">
    <source>
        <dbReference type="ARBA" id="ARBA00018638"/>
    </source>
</evidence>
<keyword evidence="33" id="KW-1185">Reference proteome</keyword>
<evidence type="ECO:0000256" key="25">
    <source>
        <dbReference type="ARBA" id="ARBA00049902"/>
    </source>
</evidence>
<keyword evidence="17" id="KW-0573">Peptidoglycan synthesis</keyword>
<dbReference type="GO" id="GO:0071555">
    <property type="term" value="P:cell wall organization"/>
    <property type="evidence" value="ECO:0007669"/>
    <property type="project" value="UniProtKB-KW"/>
</dbReference>
<comment type="pathway">
    <text evidence="2">Cell wall biogenesis; peptidoglycan biosynthesis.</text>
</comment>
<evidence type="ECO:0000259" key="29">
    <source>
        <dbReference type="Pfam" id="PF00905"/>
    </source>
</evidence>
<accession>A0A934UTE1</accession>
<evidence type="ECO:0000256" key="2">
    <source>
        <dbReference type="ARBA" id="ARBA00004752"/>
    </source>
</evidence>
<dbReference type="GO" id="GO:0005886">
    <property type="term" value="C:plasma membrane"/>
    <property type="evidence" value="ECO:0007669"/>
    <property type="project" value="UniProtKB-SubCell"/>
</dbReference>
<dbReference type="RefSeq" id="WP_200789749.1">
    <property type="nucleotide sequence ID" value="NZ_JAEDAO010000001.1"/>
</dbReference>
<dbReference type="EC" id="3.4.16.4" evidence="5"/>
<evidence type="ECO:0000256" key="22">
    <source>
        <dbReference type="ARBA" id="ARBA00023316"/>
    </source>
</evidence>
<evidence type="ECO:0000256" key="23">
    <source>
        <dbReference type="ARBA" id="ARBA00034000"/>
    </source>
</evidence>
<comment type="catalytic activity">
    <reaction evidence="23">
        <text>Preferential cleavage: (Ac)2-L-Lys-D-Ala-|-D-Ala. Also transpeptidation of peptidyl-alanyl moieties that are N-acyl substituents of D-alanine.</text>
        <dbReference type="EC" id="3.4.16.4"/>
    </reaction>
</comment>
<feature type="compositionally biased region" description="Low complexity" evidence="27">
    <location>
        <begin position="777"/>
        <end position="790"/>
    </location>
</feature>
<dbReference type="InterPro" id="IPR001460">
    <property type="entry name" value="PCN-bd_Tpept"/>
</dbReference>
<dbReference type="GO" id="GO:0009002">
    <property type="term" value="F:serine-type D-Ala-D-Ala carboxypeptidase activity"/>
    <property type="evidence" value="ECO:0007669"/>
    <property type="project" value="UniProtKB-EC"/>
</dbReference>
<sequence length="841" mass="91922">MPSDSSEASQPSRQRKSKGGSTWRQSLLRLVLWSAGAVLAGAVSVFILAAVALAVAYPNLPDISELSDYRPKLPLRVYSADGVMLGEFGEERRNLTPIGQIPAVMKNAVLAIEDARFYSHSGVDYRGLLRAAIANMGRVKSQGASTITMQVARNVYLSSEKTITRKLYEVLLTFKLEHLLTKDQILEIYMNQIYLGNRSYGFAAACETYFGKPLKDITVAEAAMLAGLPKSPSGNNPIANPTRARSRQLYIIERMEENGFITQQQAEAAKKQELKIRQASDYVGTHAEYVAETARQLVFAQYGEDAYTRGLNVYTTVNAARQEAAYKALRKGIMDYEKRQIYRGPEEFIELPTDRKDLEDAIDDALGDHPDNGDVMAAVVLEAGPKKIVAVRQNAERFEIVGEGLRAAQSGLSAKAPPKIRIRPGAVIRVMHNTAKNAWEITQLPEVEGAFVALDPRNGAIQAMVGGFDFRKNKFNHVTQAWRQPGSGFKPFIYSAALEKGFTPTTIVNDAPLFFDSGVTGGQPWEPKNYDGKFEGPMPLHQALAKSKNMVSIRVLQAVGTQNAQDWVTRFGFEAEKHPPYLTMALGAGSVTPMQMAAGYSVFANGGYRVNPWLVSRVTDFKGRVLVETQPPLPTEAMRAIDARNAFIMDRLLAEITRSGTAAKVYSTLKRPDLYGKTGTTNDSVDTWFNGFHPHLVAVVWMGFDNPKNLGDRETGGSMSLPVWIDFMQSAIKQLPEVTPAAPAGVVNVNGEWYFEEYAPGNGVSSLGVPLTPTEPLPAASSPGPAAAAPVTIPPSLASTRGTGNGTPINPYDKSTLNADGQPPVRSPEEQRRSILDLFRN</sequence>
<evidence type="ECO:0000256" key="7">
    <source>
        <dbReference type="ARBA" id="ARBA00022475"/>
    </source>
</evidence>
<evidence type="ECO:0000256" key="3">
    <source>
        <dbReference type="ARBA" id="ARBA00007090"/>
    </source>
</evidence>
<dbReference type="Pfam" id="PF00912">
    <property type="entry name" value="Transgly"/>
    <property type="match status" value="1"/>
</dbReference>
<keyword evidence="18 28" id="KW-1133">Transmembrane helix</keyword>
<keyword evidence="22" id="KW-0961">Cell wall biogenesis/degradation</keyword>
<evidence type="ECO:0000256" key="15">
    <source>
        <dbReference type="ARBA" id="ARBA00022960"/>
    </source>
</evidence>
<reference evidence="32" key="1">
    <citation type="submission" date="2020-12" db="EMBL/GenBank/DDBJ databases">
        <title>Ramlibacter sp. nov., isolated from a freshwater alga, Cryptomonas.</title>
        <authorList>
            <person name="Kim H.M."/>
            <person name="Jeon C.O."/>
        </authorList>
    </citation>
    <scope>NUCLEOTIDE SEQUENCE</scope>
    <source>
        <strain evidence="32">CrO1</strain>
    </source>
</reference>
<evidence type="ECO:0000259" key="31">
    <source>
        <dbReference type="Pfam" id="PF17092"/>
    </source>
</evidence>
<evidence type="ECO:0000256" key="1">
    <source>
        <dbReference type="ARBA" id="ARBA00004249"/>
    </source>
</evidence>
<keyword evidence="7" id="KW-1003">Cell membrane</keyword>
<dbReference type="Gene3D" id="1.10.3810.10">
    <property type="entry name" value="Biosynthetic peptidoglycan transglycosylase-like"/>
    <property type="match status" value="1"/>
</dbReference>
<dbReference type="FunFam" id="1.10.3810.10:FF:000003">
    <property type="entry name" value="Penicillin-binding protein 1a"/>
    <property type="match status" value="1"/>
</dbReference>
<feature type="domain" description="Penicillin-binding protein OB-like" evidence="31">
    <location>
        <begin position="342"/>
        <end position="447"/>
    </location>
</feature>
<proteinExistence type="inferred from homology"/>
<dbReference type="InterPro" id="IPR036950">
    <property type="entry name" value="PBP_transglycosylase"/>
</dbReference>
<evidence type="ECO:0000256" key="26">
    <source>
        <dbReference type="ARBA" id="ARBA00060592"/>
    </source>
</evidence>
<evidence type="ECO:0000256" key="20">
    <source>
        <dbReference type="ARBA" id="ARBA00023251"/>
    </source>
</evidence>
<feature type="compositionally biased region" description="Basic and acidic residues" evidence="27">
    <location>
        <begin position="827"/>
        <end position="841"/>
    </location>
</feature>
<keyword evidence="15" id="KW-0133">Cell shape</keyword>
<evidence type="ECO:0000256" key="17">
    <source>
        <dbReference type="ARBA" id="ARBA00022984"/>
    </source>
</evidence>
<dbReference type="InterPro" id="IPR023346">
    <property type="entry name" value="Lysozyme-like_dom_sf"/>
</dbReference>
<dbReference type="EMBL" id="JAEDAO010000001">
    <property type="protein sequence ID" value="MBK0394673.1"/>
    <property type="molecule type" value="Genomic_DNA"/>
</dbReference>
<dbReference type="EC" id="2.4.99.28" evidence="24"/>
<evidence type="ECO:0000259" key="30">
    <source>
        <dbReference type="Pfam" id="PF00912"/>
    </source>
</evidence>
<dbReference type="NCBIfam" id="TIGR02074">
    <property type="entry name" value="PBP_1a_fam"/>
    <property type="match status" value="1"/>
</dbReference>
<feature type="region of interest" description="Disordered" evidence="27">
    <location>
        <begin position="775"/>
        <end position="841"/>
    </location>
</feature>
<comment type="subcellular location">
    <subcellularLocation>
        <location evidence="1">Cell inner membrane</location>
        <topology evidence="1">Single-pass type II membrane protein</topology>
    </subcellularLocation>
</comment>
<dbReference type="GO" id="GO:0008658">
    <property type="term" value="F:penicillin binding"/>
    <property type="evidence" value="ECO:0007669"/>
    <property type="project" value="InterPro"/>
</dbReference>
<dbReference type="AlphaFoldDB" id="A0A934UTE1"/>
<evidence type="ECO:0000256" key="28">
    <source>
        <dbReference type="SAM" id="Phobius"/>
    </source>
</evidence>
<keyword evidence="13 28" id="KW-0812">Transmembrane</keyword>
<dbReference type="SUPFAM" id="SSF56601">
    <property type="entry name" value="beta-lactamase/transpeptidase-like"/>
    <property type="match status" value="1"/>
</dbReference>
<keyword evidence="19 28" id="KW-0472">Membrane</keyword>
<feature type="compositionally biased region" description="Polar residues" evidence="27">
    <location>
        <begin position="797"/>
        <end position="819"/>
    </location>
</feature>
<dbReference type="InterPro" id="IPR031376">
    <property type="entry name" value="PCB_OB"/>
</dbReference>
<evidence type="ECO:0000256" key="13">
    <source>
        <dbReference type="ARBA" id="ARBA00022692"/>
    </source>
</evidence>
<dbReference type="SUPFAM" id="SSF53955">
    <property type="entry name" value="Lysozyme-like"/>
    <property type="match status" value="1"/>
</dbReference>
<dbReference type="InterPro" id="IPR012338">
    <property type="entry name" value="Beta-lactam/transpept-like"/>
</dbReference>
<evidence type="ECO:0000256" key="16">
    <source>
        <dbReference type="ARBA" id="ARBA00022968"/>
    </source>
</evidence>
<dbReference type="Gene3D" id="3.40.710.10">
    <property type="entry name" value="DD-peptidase/beta-lactamase superfamily"/>
    <property type="match status" value="2"/>
</dbReference>
<comment type="similarity">
    <text evidence="4">In the N-terminal section; belongs to the glycosyltransferase 51 family.</text>
</comment>
<evidence type="ECO:0000313" key="33">
    <source>
        <dbReference type="Proteomes" id="UP000617041"/>
    </source>
</evidence>
<evidence type="ECO:0000256" key="18">
    <source>
        <dbReference type="ARBA" id="ARBA00022989"/>
    </source>
</evidence>
<keyword evidence="12" id="KW-0808">Transferase</keyword>
<dbReference type="GO" id="GO:0009252">
    <property type="term" value="P:peptidoglycan biosynthetic process"/>
    <property type="evidence" value="ECO:0007669"/>
    <property type="project" value="UniProtKB-KW"/>
</dbReference>
<evidence type="ECO:0000256" key="4">
    <source>
        <dbReference type="ARBA" id="ARBA00007739"/>
    </source>
</evidence>
<dbReference type="GO" id="GO:0046677">
    <property type="term" value="P:response to antibiotic"/>
    <property type="evidence" value="ECO:0007669"/>
    <property type="project" value="UniProtKB-KW"/>
</dbReference>
<dbReference type="PANTHER" id="PTHR32282:SF27">
    <property type="entry name" value="PENICILLIN-BINDING PROTEIN 1A"/>
    <property type="match status" value="1"/>
</dbReference>
<evidence type="ECO:0000256" key="11">
    <source>
        <dbReference type="ARBA" id="ARBA00022676"/>
    </source>
</evidence>
<comment type="pathway">
    <text evidence="26">Glycan biosynthesis.</text>
</comment>
<evidence type="ECO:0000256" key="24">
    <source>
        <dbReference type="ARBA" id="ARBA00044770"/>
    </source>
</evidence>
<evidence type="ECO:0000313" key="32">
    <source>
        <dbReference type="EMBL" id="MBK0394673.1"/>
    </source>
</evidence>
<dbReference type="GO" id="GO:0008955">
    <property type="term" value="F:peptidoglycan glycosyltransferase activity"/>
    <property type="evidence" value="ECO:0007669"/>
    <property type="project" value="UniProtKB-EC"/>
</dbReference>
<dbReference type="GO" id="GO:0008360">
    <property type="term" value="P:regulation of cell shape"/>
    <property type="evidence" value="ECO:0007669"/>
    <property type="project" value="UniProtKB-KW"/>
</dbReference>
<evidence type="ECO:0000256" key="14">
    <source>
        <dbReference type="ARBA" id="ARBA00022801"/>
    </source>
</evidence>
<protein>
    <recommendedName>
        <fullName evidence="6">Penicillin-binding protein 1A</fullName>
        <ecNumber evidence="24">2.4.99.28</ecNumber>
        <ecNumber evidence="5">3.4.16.4</ecNumber>
    </recommendedName>
</protein>
<comment type="caution">
    <text evidence="32">The sequence shown here is derived from an EMBL/GenBank/DDBJ whole genome shotgun (WGS) entry which is preliminary data.</text>
</comment>
<keyword evidence="8" id="KW-0997">Cell inner membrane</keyword>
<dbReference type="Pfam" id="PF00905">
    <property type="entry name" value="Transpeptidase"/>
    <property type="match status" value="1"/>
</dbReference>
<feature type="transmembrane region" description="Helical" evidence="28">
    <location>
        <begin position="30"/>
        <end position="57"/>
    </location>
</feature>
<evidence type="ECO:0000256" key="21">
    <source>
        <dbReference type="ARBA" id="ARBA00023268"/>
    </source>
</evidence>
<dbReference type="PANTHER" id="PTHR32282">
    <property type="entry name" value="BINDING PROTEIN TRANSPEPTIDASE, PUTATIVE-RELATED"/>
    <property type="match status" value="1"/>
</dbReference>
<dbReference type="Proteomes" id="UP000617041">
    <property type="component" value="Unassembled WGS sequence"/>
</dbReference>
<keyword evidence="14" id="KW-0378">Hydrolase</keyword>
<evidence type="ECO:0000256" key="10">
    <source>
        <dbReference type="ARBA" id="ARBA00022670"/>
    </source>
</evidence>
<feature type="region of interest" description="Disordered" evidence="27">
    <location>
        <begin position="1"/>
        <end position="20"/>
    </location>
</feature>
<evidence type="ECO:0000256" key="12">
    <source>
        <dbReference type="ARBA" id="ARBA00022679"/>
    </source>
</evidence>
<keyword evidence="9" id="KW-0121">Carboxypeptidase</keyword>
<dbReference type="GO" id="GO:0006508">
    <property type="term" value="P:proteolysis"/>
    <property type="evidence" value="ECO:0007669"/>
    <property type="project" value="UniProtKB-KW"/>
</dbReference>
<organism evidence="32 33">
    <name type="scientific">Ramlibacter algicola</name>
    <dbReference type="NCBI Taxonomy" id="2795217"/>
    <lineage>
        <taxon>Bacteria</taxon>
        <taxon>Pseudomonadati</taxon>
        <taxon>Pseudomonadota</taxon>
        <taxon>Betaproteobacteria</taxon>
        <taxon>Burkholderiales</taxon>
        <taxon>Comamonadaceae</taxon>
        <taxon>Ramlibacter</taxon>
    </lineage>
</organism>
<gene>
    <name evidence="32" type="ORF">I8E28_18860</name>
</gene>
<dbReference type="Pfam" id="PF17092">
    <property type="entry name" value="PCB_OB"/>
    <property type="match status" value="1"/>
</dbReference>
<keyword evidence="11" id="KW-0328">Glycosyltransferase</keyword>